<dbReference type="SUPFAM" id="SSF54909">
    <property type="entry name" value="Dimeric alpha+beta barrel"/>
    <property type="match status" value="2"/>
</dbReference>
<dbReference type="InterPro" id="IPR044662">
    <property type="entry name" value="HS1/DABB1-like"/>
</dbReference>
<dbReference type="InterPro" id="IPR013097">
    <property type="entry name" value="Dabb"/>
</dbReference>
<dbReference type="AlphaFoldDB" id="A0A2N9I675"/>
<reference evidence="3" key="1">
    <citation type="submission" date="2018-02" db="EMBL/GenBank/DDBJ databases">
        <authorList>
            <person name="Cohen D.B."/>
            <person name="Kent A.D."/>
        </authorList>
    </citation>
    <scope>NUCLEOTIDE SEQUENCE</scope>
</reference>
<organism evidence="3">
    <name type="scientific">Fagus sylvatica</name>
    <name type="common">Beechnut</name>
    <dbReference type="NCBI Taxonomy" id="28930"/>
    <lineage>
        <taxon>Eukaryota</taxon>
        <taxon>Viridiplantae</taxon>
        <taxon>Streptophyta</taxon>
        <taxon>Embryophyta</taxon>
        <taxon>Tracheophyta</taxon>
        <taxon>Spermatophyta</taxon>
        <taxon>Magnoliopsida</taxon>
        <taxon>eudicotyledons</taxon>
        <taxon>Gunneridae</taxon>
        <taxon>Pentapetalae</taxon>
        <taxon>rosids</taxon>
        <taxon>fabids</taxon>
        <taxon>Fagales</taxon>
        <taxon>Fagaceae</taxon>
        <taxon>Fagus</taxon>
    </lineage>
</organism>
<protein>
    <recommendedName>
        <fullName evidence="2">Stress-response A/B barrel domain-containing protein</fullName>
    </recommendedName>
</protein>
<evidence type="ECO:0000259" key="2">
    <source>
        <dbReference type="PROSITE" id="PS51502"/>
    </source>
</evidence>
<name>A0A2N9I675_FAGSY</name>
<accession>A0A2N9I675</accession>
<dbReference type="PROSITE" id="PS51502">
    <property type="entry name" value="S_R_A_B_BARREL"/>
    <property type="match status" value="2"/>
</dbReference>
<evidence type="ECO:0000313" key="3">
    <source>
        <dbReference type="EMBL" id="SPD19553.1"/>
    </source>
</evidence>
<dbReference type="InterPro" id="IPR011008">
    <property type="entry name" value="Dimeric_a/b-barrel"/>
</dbReference>
<sequence length="219" mass="24131">MASGSEAIEHIVLFKVKDETDPSKVTAWLDALNGLNSLDQVSHLSAGPILRTQNSSFTHILHSRYNSKHDLAAYSLHPRHVTVVKEQGQPIVEDILAVDWVAPDLDRIPLIPGSAIRVSLLKLKENEGDDVKSEILGVIKGIKEVLGGISEFNYGENFSPGRNKGYSLAWLAVFPGRRELEEAVASNEELRNFKEKVRAFVESEVVVDYVVPPPQSAIA</sequence>
<dbReference type="PANTHER" id="PTHR33178">
    <property type="match status" value="1"/>
</dbReference>
<dbReference type="Pfam" id="PF07876">
    <property type="entry name" value="Dabb"/>
    <property type="match status" value="2"/>
</dbReference>
<comment type="subunit">
    <text evidence="1">Homodimer.</text>
</comment>
<feature type="domain" description="Stress-response A/B barrel" evidence="2">
    <location>
        <begin position="8"/>
        <end position="100"/>
    </location>
</feature>
<dbReference type="PANTHER" id="PTHR33178:SF3">
    <property type="entry name" value="STRESS-RESPONSE A_B BARREL DOMAIN-CONTAINING PROTEIN UP3"/>
    <property type="match status" value="1"/>
</dbReference>
<dbReference type="EMBL" id="OIVN01004846">
    <property type="protein sequence ID" value="SPD19553.1"/>
    <property type="molecule type" value="Genomic_DNA"/>
</dbReference>
<evidence type="ECO:0000256" key="1">
    <source>
        <dbReference type="ARBA" id="ARBA00011738"/>
    </source>
</evidence>
<dbReference type="Gene3D" id="3.30.70.100">
    <property type="match status" value="2"/>
</dbReference>
<feature type="domain" description="Stress-response A/B barrel" evidence="2">
    <location>
        <begin position="115"/>
        <end position="209"/>
    </location>
</feature>
<gene>
    <name evidence="3" type="ORF">FSB_LOCUS47435</name>
</gene>
<proteinExistence type="predicted"/>
<dbReference type="SMART" id="SM00886">
    <property type="entry name" value="Dabb"/>
    <property type="match status" value="2"/>
</dbReference>